<keyword evidence="3" id="KW-0812">Transmembrane</keyword>
<dbReference type="GO" id="GO:0000324">
    <property type="term" value="C:fungal-type vacuole"/>
    <property type="evidence" value="ECO:0007669"/>
    <property type="project" value="TreeGrafter"/>
</dbReference>
<feature type="transmembrane region" description="Helical" evidence="3">
    <location>
        <begin position="452"/>
        <end position="476"/>
    </location>
</feature>
<feature type="region of interest" description="Disordered" evidence="2">
    <location>
        <begin position="532"/>
        <end position="551"/>
    </location>
</feature>
<keyword evidence="3" id="KW-0472">Membrane</keyword>
<protein>
    <submittedName>
        <fullName evidence="6">Acid protease</fullName>
    </submittedName>
</protein>
<dbReference type="InterPro" id="IPR001461">
    <property type="entry name" value="Aspartic_peptidase_A1"/>
</dbReference>
<dbReference type="InterPro" id="IPR021109">
    <property type="entry name" value="Peptidase_aspartic_dom_sf"/>
</dbReference>
<reference evidence="6 7" key="1">
    <citation type="journal article" date="2018" name="Nat. Ecol. Evol.">
        <title>Pezizomycetes genomes reveal the molecular basis of ectomycorrhizal truffle lifestyle.</title>
        <authorList>
            <person name="Murat C."/>
            <person name="Payen T."/>
            <person name="Noel B."/>
            <person name="Kuo A."/>
            <person name="Morin E."/>
            <person name="Chen J."/>
            <person name="Kohler A."/>
            <person name="Krizsan K."/>
            <person name="Balestrini R."/>
            <person name="Da Silva C."/>
            <person name="Montanini B."/>
            <person name="Hainaut M."/>
            <person name="Levati E."/>
            <person name="Barry K.W."/>
            <person name="Belfiori B."/>
            <person name="Cichocki N."/>
            <person name="Clum A."/>
            <person name="Dockter R.B."/>
            <person name="Fauchery L."/>
            <person name="Guy J."/>
            <person name="Iotti M."/>
            <person name="Le Tacon F."/>
            <person name="Lindquist E.A."/>
            <person name="Lipzen A."/>
            <person name="Malagnac F."/>
            <person name="Mello A."/>
            <person name="Molinier V."/>
            <person name="Miyauchi S."/>
            <person name="Poulain J."/>
            <person name="Riccioni C."/>
            <person name="Rubini A."/>
            <person name="Sitrit Y."/>
            <person name="Splivallo R."/>
            <person name="Traeger S."/>
            <person name="Wang M."/>
            <person name="Zifcakova L."/>
            <person name="Wipf D."/>
            <person name="Zambonelli A."/>
            <person name="Paolocci F."/>
            <person name="Nowrousian M."/>
            <person name="Ottonello S."/>
            <person name="Baldrian P."/>
            <person name="Spatafora J.W."/>
            <person name="Henrissat B."/>
            <person name="Nagy L.G."/>
            <person name="Aury J.M."/>
            <person name="Wincker P."/>
            <person name="Grigoriev I.V."/>
            <person name="Bonfante P."/>
            <person name="Martin F.M."/>
        </authorList>
    </citation>
    <scope>NUCLEOTIDE SEQUENCE [LARGE SCALE GENOMIC DNA]</scope>
    <source>
        <strain evidence="6 7">RN42</strain>
    </source>
</reference>
<proteinExistence type="inferred from homology"/>
<dbReference type="OrthoDB" id="5361565at2759"/>
<dbReference type="CDD" id="cd05471">
    <property type="entry name" value="pepsin_like"/>
    <property type="match status" value="1"/>
</dbReference>
<comment type="similarity">
    <text evidence="1">Belongs to the peptidase A1 family.</text>
</comment>
<dbReference type="STRING" id="1160509.A0A3N4HV65"/>
<accession>A0A3N4HV65</accession>
<dbReference type="Gene3D" id="2.40.70.10">
    <property type="entry name" value="Acid Proteases"/>
    <property type="match status" value="2"/>
</dbReference>
<feature type="compositionally biased region" description="Basic and acidic residues" evidence="2">
    <location>
        <begin position="440"/>
        <end position="449"/>
    </location>
</feature>
<keyword evidence="7" id="KW-1185">Reference proteome</keyword>
<dbReference type="GO" id="GO:0004190">
    <property type="term" value="F:aspartic-type endopeptidase activity"/>
    <property type="evidence" value="ECO:0007669"/>
    <property type="project" value="InterPro"/>
</dbReference>
<name>A0A3N4HV65_ASCIM</name>
<gene>
    <name evidence="6" type="ORF">BJ508DRAFT_417248</name>
</gene>
<evidence type="ECO:0000313" key="7">
    <source>
        <dbReference type="Proteomes" id="UP000275078"/>
    </source>
</evidence>
<evidence type="ECO:0000313" key="6">
    <source>
        <dbReference type="EMBL" id="RPA77157.1"/>
    </source>
</evidence>
<dbReference type="AlphaFoldDB" id="A0A3N4HV65"/>
<dbReference type="InterPro" id="IPR033121">
    <property type="entry name" value="PEPTIDASE_A1"/>
</dbReference>
<dbReference type="EMBL" id="ML119731">
    <property type="protein sequence ID" value="RPA77157.1"/>
    <property type="molecule type" value="Genomic_DNA"/>
</dbReference>
<evidence type="ECO:0000256" key="1">
    <source>
        <dbReference type="ARBA" id="ARBA00007447"/>
    </source>
</evidence>
<dbReference type="SUPFAM" id="SSF50630">
    <property type="entry name" value="Acid proteases"/>
    <property type="match status" value="1"/>
</dbReference>
<dbReference type="Proteomes" id="UP000275078">
    <property type="component" value="Unassembled WGS sequence"/>
</dbReference>
<feature type="domain" description="Peptidase A1" evidence="5">
    <location>
        <begin position="51"/>
        <end position="400"/>
    </location>
</feature>
<evidence type="ECO:0000256" key="3">
    <source>
        <dbReference type="SAM" id="Phobius"/>
    </source>
</evidence>
<dbReference type="PANTHER" id="PTHR47966:SF51">
    <property type="entry name" value="BETA-SITE APP-CLEAVING ENZYME, ISOFORM A-RELATED"/>
    <property type="match status" value="1"/>
</dbReference>
<dbReference type="PANTHER" id="PTHR47966">
    <property type="entry name" value="BETA-SITE APP-CLEAVING ENZYME, ISOFORM A-RELATED"/>
    <property type="match status" value="1"/>
</dbReference>
<organism evidence="6 7">
    <name type="scientific">Ascobolus immersus RN42</name>
    <dbReference type="NCBI Taxonomy" id="1160509"/>
    <lineage>
        <taxon>Eukaryota</taxon>
        <taxon>Fungi</taxon>
        <taxon>Dikarya</taxon>
        <taxon>Ascomycota</taxon>
        <taxon>Pezizomycotina</taxon>
        <taxon>Pezizomycetes</taxon>
        <taxon>Pezizales</taxon>
        <taxon>Ascobolaceae</taxon>
        <taxon>Ascobolus</taxon>
    </lineage>
</organism>
<keyword evidence="6" id="KW-0645">Protease</keyword>
<evidence type="ECO:0000259" key="5">
    <source>
        <dbReference type="PROSITE" id="PS51767"/>
    </source>
</evidence>
<keyword evidence="4" id="KW-0732">Signal</keyword>
<feature type="chain" id="PRO_5018248531" evidence="4">
    <location>
        <begin position="26"/>
        <end position="551"/>
    </location>
</feature>
<dbReference type="GO" id="GO:0006508">
    <property type="term" value="P:proteolysis"/>
    <property type="evidence" value="ECO:0007669"/>
    <property type="project" value="UniProtKB-KW"/>
</dbReference>
<evidence type="ECO:0000256" key="2">
    <source>
        <dbReference type="SAM" id="MobiDB-lite"/>
    </source>
</evidence>
<feature type="signal peptide" evidence="4">
    <location>
        <begin position="1"/>
        <end position="25"/>
    </location>
</feature>
<dbReference type="PROSITE" id="PS51767">
    <property type="entry name" value="PEPTIDASE_A1"/>
    <property type="match status" value="1"/>
</dbReference>
<keyword evidence="6" id="KW-0378">Hydrolase</keyword>
<keyword evidence="3" id="KW-1133">Transmembrane helix</keyword>
<evidence type="ECO:0000256" key="4">
    <source>
        <dbReference type="SAM" id="SignalP"/>
    </source>
</evidence>
<sequence>MGQDDKRRWMFSVFTVLAAISLVRGEETCTGKPIAVPIQNVTLTHGGAVSWGASLKLGTPPQQFAMSFATGVNATVFRTGPPTEKSCSLKTNTEGKCNHNEGGLFYIAKSSTWEEYSSSDWTFVETNELSPGIPIDAYGRDKAELGDVQVDKIEFGIAQRSGGRILGSKMGLAPNATIVNTLKDNGDIPVRMFGLDMGSTGQVAREGQLVLGGYNKKKVKGDFYSQKVSSSRQMAGGDCPYIVLVTDMSIEKDGKEVQLIEKRGDVIRACLDPNLDTMTLPSFIVEKFNQENDGAYSRRNEVIGPLYHGYRVANEDVYQGDLKIYLASGFVATIPSHILHQPTYSFNQFGDLGFRNTSEQIMTMNALEGSFERDTPILGLPFMRSIYFMVDMEEGEFSLADLSTEAGDDFVSPGCDTKEKEVPIKDAPASDEAESGTNSGEKEERKKEGPNAGMIGGAVGAAVVVVTAVIIGLCCAKKRKRGKGADFVGVELPGGSAATELGAKEYYAGSSDPNQQVSEAAAHAVYEAPDSSGRVYHEMDTGSAQALHGRA</sequence>
<feature type="region of interest" description="Disordered" evidence="2">
    <location>
        <begin position="410"/>
        <end position="452"/>
    </location>
</feature>
<dbReference type="InterPro" id="IPR034164">
    <property type="entry name" value="Pepsin-like_dom"/>
</dbReference>
<dbReference type="Pfam" id="PF00026">
    <property type="entry name" value="Asp"/>
    <property type="match status" value="1"/>
</dbReference>